<dbReference type="EMBL" id="CALTRL010005973">
    <property type="protein sequence ID" value="CAH7688360.1"/>
    <property type="molecule type" value="Genomic_DNA"/>
</dbReference>
<feature type="region of interest" description="Disordered" evidence="1">
    <location>
        <begin position="1"/>
        <end position="50"/>
    </location>
</feature>
<reference evidence="2" key="1">
    <citation type="submission" date="2022-06" db="EMBL/GenBank/DDBJ databases">
        <authorList>
            <consortium name="SYNGENTA / RWTH Aachen University"/>
        </authorList>
    </citation>
    <scope>NUCLEOTIDE SEQUENCE</scope>
</reference>
<feature type="region of interest" description="Disordered" evidence="1">
    <location>
        <begin position="258"/>
        <end position="331"/>
    </location>
</feature>
<feature type="region of interest" description="Disordered" evidence="1">
    <location>
        <begin position="77"/>
        <end position="112"/>
    </location>
</feature>
<feature type="compositionally biased region" description="Basic and acidic residues" evidence="1">
    <location>
        <begin position="281"/>
        <end position="299"/>
    </location>
</feature>
<feature type="compositionally biased region" description="Low complexity" evidence="1">
    <location>
        <begin position="576"/>
        <end position="589"/>
    </location>
</feature>
<organism evidence="2 3">
    <name type="scientific">Phakopsora pachyrhizi</name>
    <name type="common">Asian soybean rust disease fungus</name>
    <dbReference type="NCBI Taxonomy" id="170000"/>
    <lineage>
        <taxon>Eukaryota</taxon>
        <taxon>Fungi</taxon>
        <taxon>Dikarya</taxon>
        <taxon>Basidiomycota</taxon>
        <taxon>Pucciniomycotina</taxon>
        <taxon>Pucciniomycetes</taxon>
        <taxon>Pucciniales</taxon>
        <taxon>Phakopsoraceae</taxon>
        <taxon>Phakopsora</taxon>
    </lineage>
</organism>
<feature type="compositionally biased region" description="Low complexity" evidence="1">
    <location>
        <begin position="309"/>
        <end position="328"/>
    </location>
</feature>
<feature type="compositionally biased region" description="Low complexity" evidence="1">
    <location>
        <begin position="663"/>
        <end position="675"/>
    </location>
</feature>
<accession>A0AAV0BQ68</accession>
<name>A0AAV0BQ68_PHAPC</name>
<feature type="compositionally biased region" description="Polar residues" evidence="1">
    <location>
        <begin position="550"/>
        <end position="571"/>
    </location>
</feature>
<feature type="compositionally biased region" description="Low complexity" evidence="1">
    <location>
        <begin position="260"/>
        <end position="274"/>
    </location>
</feature>
<feature type="region of interest" description="Disordered" evidence="1">
    <location>
        <begin position="650"/>
        <end position="697"/>
    </location>
</feature>
<feature type="region of interest" description="Disordered" evidence="1">
    <location>
        <begin position="167"/>
        <end position="221"/>
    </location>
</feature>
<proteinExistence type="predicted"/>
<keyword evidence="3" id="KW-1185">Reference proteome</keyword>
<evidence type="ECO:0000313" key="3">
    <source>
        <dbReference type="Proteomes" id="UP001153365"/>
    </source>
</evidence>
<gene>
    <name evidence="2" type="ORF">PPACK8108_LOCUS23316</name>
</gene>
<dbReference type="AlphaFoldDB" id="A0AAV0BQ68"/>
<evidence type="ECO:0000256" key="1">
    <source>
        <dbReference type="SAM" id="MobiDB-lite"/>
    </source>
</evidence>
<feature type="compositionally biased region" description="Polar residues" evidence="1">
    <location>
        <begin position="676"/>
        <end position="697"/>
    </location>
</feature>
<feature type="compositionally biased region" description="Low complexity" evidence="1">
    <location>
        <begin position="77"/>
        <end position="90"/>
    </location>
</feature>
<comment type="caution">
    <text evidence="2">The sequence shown here is derived from an EMBL/GenBank/DDBJ whole genome shotgun (WGS) entry which is preliminary data.</text>
</comment>
<feature type="compositionally biased region" description="Low complexity" evidence="1">
    <location>
        <begin position="205"/>
        <end position="217"/>
    </location>
</feature>
<feature type="region of interest" description="Disordered" evidence="1">
    <location>
        <begin position="511"/>
        <end position="592"/>
    </location>
</feature>
<evidence type="ECO:0000313" key="2">
    <source>
        <dbReference type="EMBL" id="CAH7688360.1"/>
    </source>
</evidence>
<dbReference type="Proteomes" id="UP001153365">
    <property type="component" value="Unassembled WGS sequence"/>
</dbReference>
<protein>
    <submittedName>
        <fullName evidence="2">Expressed protein</fullName>
    </submittedName>
</protein>
<sequence>MSESNRGSSVYEPEGQASESHHQVPFRFGVEDDEQASDDGVSQSSENYKVKSTGRGLSGFIFDFFMPLKSLGSRLLSGSGNESKGKSNTGHRVNHQAASESSLGSASEDHVQSFDQNQNHTLSQFFASKGDQPLNEVETRGIMAILSKGHNNFQQEPETDHEIQILPSSSKKDSNPIKPTQKPFYEPSSAKRATRTQDLTKDWLPSSSPSLSTPPASRTIRAAQIRRPRTFYIGPGYSLMNNSSRVSRARKKQIAELKDNLNSSNGPNISSSESLPVSQAESEKKMRMFDESETRKDDNDLMQTPSSRSAGSAGNLSLPSSNGGNSSNVTNYGLKNVDQAANSIFSNAHQAPSRFSNLNHAVPVRPSPLRNTTSASMMASPTPSRISGLGASINSEKRVKRKRSSSIISSAMKEVNAEILTRTPISSPIKPADVINPYTDIGRARRPASKVAPALPPKLSEAEKLMRKRKLDNCLSNGTRAQEIVIEDESPSKKNRIEEILEETIPEEYRTPSLVGNKKPRTRQIGKLPERVLKKQQQRQASTAAKKASDLTQHTSKSPQDTSTRSSSNSIFIEKSQISQQVSDSSSGSKAISPETVSFASTSSLLTKTPSTGNQISLFGSLLKPQPSDKSNSIQINNFVYKNSPTSQSSSNFGSALKPVFHDNPSIDPSNNISSKAPSSGKATSAFGTFQTTSASESSIRRLFFQPRRLLQVV</sequence>
<feature type="compositionally biased region" description="Low complexity" evidence="1">
    <location>
        <begin position="97"/>
        <end position="106"/>
    </location>
</feature>